<evidence type="ECO:0000256" key="2">
    <source>
        <dbReference type="ARBA" id="ARBA00022801"/>
    </source>
</evidence>
<dbReference type="Gene3D" id="2.60.40.1760">
    <property type="entry name" value="glycosyl hydrolase (family 31)"/>
    <property type="match status" value="1"/>
</dbReference>
<dbReference type="Gene3D" id="3.20.20.80">
    <property type="entry name" value="Glycosidases"/>
    <property type="match status" value="1"/>
</dbReference>
<dbReference type="CDD" id="cd14752">
    <property type="entry name" value="GH31_N"/>
    <property type="match status" value="1"/>
</dbReference>
<evidence type="ECO:0000313" key="10">
    <source>
        <dbReference type="EMBL" id="WZN47705.1"/>
    </source>
</evidence>
<feature type="chain" id="PRO_5047471995" evidence="5">
    <location>
        <begin position="21"/>
        <end position="813"/>
    </location>
</feature>
<dbReference type="SUPFAM" id="SSF51445">
    <property type="entry name" value="(Trans)glycosidases"/>
    <property type="match status" value="1"/>
</dbReference>
<feature type="domain" description="Glycosyl hydrolase family 31 C-terminal" evidence="9">
    <location>
        <begin position="584"/>
        <end position="670"/>
    </location>
</feature>
<comment type="similarity">
    <text evidence="1 4">Belongs to the glycosyl hydrolase 31 family.</text>
</comment>
<dbReference type="InterPro" id="IPR033403">
    <property type="entry name" value="DUF5110"/>
</dbReference>
<dbReference type="Proteomes" id="UP001449657">
    <property type="component" value="Chromosome"/>
</dbReference>
<feature type="domain" description="Glycoside hydrolase family 31 N-terminal" evidence="7">
    <location>
        <begin position="46"/>
        <end position="209"/>
    </location>
</feature>
<dbReference type="InterPro" id="IPR000322">
    <property type="entry name" value="Glyco_hydro_31_TIM"/>
</dbReference>
<dbReference type="PANTHER" id="PTHR22762">
    <property type="entry name" value="ALPHA-GLUCOSIDASE"/>
    <property type="match status" value="1"/>
</dbReference>
<gene>
    <name evidence="10" type="ORF">WJU22_05885</name>
</gene>
<evidence type="ECO:0000256" key="4">
    <source>
        <dbReference type="RuleBase" id="RU361185"/>
    </source>
</evidence>
<dbReference type="InterPro" id="IPR025887">
    <property type="entry name" value="Glyco_hydro_31_N_dom"/>
</dbReference>
<dbReference type="SUPFAM" id="SSF51011">
    <property type="entry name" value="Glycosyl hydrolase domain"/>
    <property type="match status" value="1"/>
</dbReference>
<evidence type="ECO:0000259" key="8">
    <source>
        <dbReference type="Pfam" id="PF17137"/>
    </source>
</evidence>
<dbReference type="Pfam" id="PF01055">
    <property type="entry name" value="Glyco_hydro_31_2nd"/>
    <property type="match status" value="1"/>
</dbReference>
<evidence type="ECO:0000259" key="6">
    <source>
        <dbReference type="Pfam" id="PF01055"/>
    </source>
</evidence>
<dbReference type="InterPro" id="IPR017853">
    <property type="entry name" value="GH"/>
</dbReference>
<organism evidence="10 11">
    <name type="scientific">Chitinophaga caseinilytica</name>
    <dbReference type="NCBI Taxonomy" id="2267521"/>
    <lineage>
        <taxon>Bacteria</taxon>
        <taxon>Pseudomonadati</taxon>
        <taxon>Bacteroidota</taxon>
        <taxon>Chitinophagia</taxon>
        <taxon>Chitinophagales</taxon>
        <taxon>Chitinophagaceae</taxon>
        <taxon>Chitinophaga</taxon>
    </lineage>
</organism>
<sequence>MIGRMLSLCLLITATTAAQQVVTPGNVTGVNINGQTIRITTAHAKAEITAWSHNVVRVRMDRQELGKDFSYAVVATPEKFAPVITQNENEIRLETDSLVARIGKKPFSVSFLTKSGEVLQADEPGLGTSWIGEEVTAYKTMQDGERFLGLGEKTGNLDRRGSSYTNWNTDAFGYTVNQDPIYATIPFYIGVHHGKSYGLFFDNSFRTNFNFGASNNRFASFSANSGEMNYYFIHHPEVAGIIAAYTWLTGRMPMPPMWSLGYQQNRYSYYPEAEVMRIAQTLREKQIPADGITLDIHYMDAYKLFTWNKQRFPDPAGMNARLRKMGFRTTVIVDPGIKTEANYHAYESGKKADIFIKYSDGQYYTGQVWPGWCHFPDFTGAKGRSWWKDQVKGYVDAGVDGLWNDMNEIATWGQNMPDNVLFDFEGRTATHREAHNVYGSAMVRASYEGARAAMQGRRPFILTRAGYAGLQRYTAIWTGDNRAEDDHMLLGVRLMNSLGLSGVAFSGMDIGGFTGNGSPALYARWIQLGAFLPYCRSHTGINTKSAEPWAFGEEVLEIARNYINLRYRLLPYLYSGFHEASATGMPIMRTLAIGYTHDPLVYDPRFQNQFLLGDGILVAPFDSKQTYAPVYLPGGAWYNLYNDAKETPGEKMLTLGMHTLPVYIRESSIIPMQSLVQSTAEKPTDTLFLHVYKGARSHRFEYYEDDGETFAYEKGASFRRVIRYEPAEGNLVLEQPQNGVPSHFRQIQLVLHGFGNSTAKVNGTERNLVAGEWVAVQPVSRFDPQGVANPVVKCAVKTLTLPNNDQSITVNVE</sequence>
<feature type="domain" description="Glycoside hydrolase family 31 TIM barrel" evidence="6">
    <location>
        <begin position="253"/>
        <end position="575"/>
    </location>
</feature>
<dbReference type="SUPFAM" id="SSF74650">
    <property type="entry name" value="Galactose mutarotase-like"/>
    <property type="match status" value="1"/>
</dbReference>
<protein>
    <submittedName>
        <fullName evidence="10">TIM-barrel domain-containing protein</fullName>
    </submittedName>
</protein>
<evidence type="ECO:0000259" key="9">
    <source>
        <dbReference type="Pfam" id="PF21365"/>
    </source>
</evidence>
<name>A0ABZ2Z857_9BACT</name>
<evidence type="ECO:0000256" key="3">
    <source>
        <dbReference type="ARBA" id="ARBA00023295"/>
    </source>
</evidence>
<feature type="domain" description="DUF5110" evidence="8">
    <location>
        <begin position="687"/>
        <end position="753"/>
    </location>
</feature>
<dbReference type="CDD" id="cd06604">
    <property type="entry name" value="GH31_glucosidase_II_MalA"/>
    <property type="match status" value="1"/>
</dbReference>
<dbReference type="Pfam" id="PF17137">
    <property type="entry name" value="DUF5110"/>
    <property type="match status" value="1"/>
</dbReference>
<keyword evidence="5" id="KW-0732">Signal</keyword>
<evidence type="ECO:0000259" key="7">
    <source>
        <dbReference type="Pfam" id="PF13802"/>
    </source>
</evidence>
<dbReference type="InterPro" id="IPR048395">
    <property type="entry name" value="Glyco_hydro_31_C"/>
</dbReference>
<dbReference type="InterPro" id="IPR013780">
    <property type="entry name" value="Glyco_hydro_b"/>
</dbReference>
<dbReference type="Gene3D" id="2.60.40.1180">
    <property type="entry name" value="Golgi alpha-mannosidase II"/>
    <property type="match status" value="2"/>
</dbReference>
<dbReference type="PROSITE" id="PS00129">
    <property type="entry name" value="GLYCOSYL_HYDROL_F31_1"/>
    <property type="match status" value="1"/>
</dbReference>
<keyword evidence="3 4" id="KW-0326">Glycosidase</keyword>
<dbReference type="Pfam" id="PF21365">
    <property type="entry name" value="Glyco_hydro_31_3rd"/>
    <property type="match status" value="1"/>
</dbReference>
<feature type="signal peptide" evidence="5">
    <location>
        <begin position="1"/>
        <end position="20"/>
    </location>
</feature>
<dbReference type="RefSeq" id="WP_341842330.1">
    <property type="nucleotide sequence ID" value="NZ_CP149792.1"/>
</dbReference>
<reference evidence="10 11" key="1">
    <citation type="submission" date="2024-03" db="EMBL/GenBank/DDBJ databases">
        <title>Chitinophaga caseinilytica sp. nov., a casein hydrolysing bacterium isolated from forest soil.</title>
        <authorList>
            <person name="Lee D.S."/>
            <person name="Han D.M."/>
            <person name="Baek J.H."/>
            <person name="Choi D.G."/>
            <person name="Jeon J.H."/>
            <person name="Jeon C.O."/>
        </authorList>
    </citation>
    <scope>NUCLEOTIDE SEQUENCE [LARGE SCALE GENOMIC DNA]</scope>
    <source>
        <strain evidence="10 11">KACC 19118</strain>
    </source>
</reference>
<evidence type="ECO:0000256" key="5">
    <source>
        <dbReference type="SAM" id="SignalP"/>
    </source>
</evidence>
<evidence type="ECO:0000256" key="1">
    <source>
        <dbReference type="ARBA" id="ARBA00007806"/>
    </source>
</evidence>
<keyword evidence="11" id="KW-1185">Reference proteome</keyword>
<keyword evidence="2 4" id="KW-0378">Hydrolase</keyword>
<dbReference type="InterPro" id="IPR030458">
    <property type="entry name" value="Glyco_hydro_31_AS"/>
</dbReference>
<dbReference type="PANTHER" id="PTHR22762:SF120">
    <property type="entry name" value="HETEROGLYCAN GLUCOSIDASE 1"/>
    <property type="match status" value="1"/>
</dbReference>
<proteinExistence type="inferred from homology"/>
<accession>A0ABZ2Z857</accession>
<dbReference type="EMBL" id="CP150096">
    <property type="protein sequence ID" value="WZN47705.1"/>
    <property type="molecule type" value="Genomic_DNA"/>
</dbReference>
<dbReference type="InterPro" id="IPR011013">
    <property type="entry name" value="Gal_mutarotase_sf_dom"/>
</dbReference>
<dbReference type="Pfam" id="PF13802">
    <property type="entry name" value="Gal_mutarotas_2"/>
    <property type="match status" value="1"/>
</dbReference>
<evidence type="ECO:0000313" key="11">
    <source>
        <dbReference type="Proteomes" id="UP001449657"/>
    </source>
</evidence>